<dbReference type="Pfam" id="PF04266">
    <property type="entry name" value="ASCH"/>
    <property type="match status" value="1"/>
</dbReference>
<feature type="domain" description="ASCH" evidence="1">
    <location>
        <begin position="20"/>
        <end position="114"/>
    </location>
</feature>
<name>A0ABR9L137_9PSEU</name>
<dbReference type="SMART" id="SM01022">
    <property type="entry name" value="ASCH"/>
    <property type="match status" value="1"/>
</dbReference>
<dbReference type="EMBL" id="JADBEJ010000001">
    <property type="protein sequence ID" value="MBE1574330.1"/>
    <property type="molecule type" value="Genomic_DNA"/>
</dbReference>
<reference evidence="2 3" key="1">
    <citation type="submission" date="2020-10" db="EMBL/GenBank/DDBJ databases">
        <title>Sequencing the genomes of 1000 actinobacteria strains.</title>
        <authorList>
            <person name="Klenk H.-P."/>
        </authorList>
    </citation>
    <scope>NUCLEOTIDE SEQUENCE [LARGE SCALE GENOMIC DNA]</scope>
    <source>
        <strain evidence="2 3">DSM 46661</strain>
    </source>
</reference>
<dbReference type="SUPFAM" id="SSF88697">
    <property type="entry name" value="PUA domain-like"/>
    <property type="match status" value="1"/>
</dbReference>
<dbReference type="InterPro" id="IPR015947">
    <property type="entry name" value="PUA-like_sf"/>
</dbReference>
<protein>
    <submittedName>
        <fullName evidence="2">Transcriptional regulator</fullName>
    </submittedName>
</protein>
<dbReference type="Proteomes" id="UP000656548">
    <property type="component" value="Unassembled WGS sequence"/>
</dbReference>
<gene>
    <name evidence="2" type="ORF">H4W30_001359</name>
</gene>
<evidence type="ECO:0000259" key="1">
    <source>
        <dbReference type="SMART" id="SM01022"/>
    </source>
</evidence>
<organism evidence="2 3">
    <name type="scientific">Amycolatopsis roodepoortensis</name>
    <dbReference type="NCBI Taxonomy" id="700274"/>
    <lineage>
        <taxon>Bacteria</taxon>
        <taxon>Bacillati</taxon>
        <taxon>Actinomycetota</taxon>
        <taxon>Actinomycetes</taxon>
        <taxon>Pseudonocardiales</taxon>
        <taxon>Pseudonocardiaceae</taxon>
        <taxon>Amycolatopsis</taxon>
    </lineage>
</organism>
<accession>A0ABR9L137</accession>
<proteinExistence type="predicted"/>
<sequence length="164" mass="17866">MKARTTPPATAATTARPLLLSLRPRFAEAILDGVKTIELRRTRVSAPPGTKLVLYASAPTMAVVGVATLIDVQTSTPGQIWRRHRRHVCVSKTEYDEYFAGADLATAISISAPERLAAPHTLAALRAATGFRPPQSYRYLSELDPEVLHEAAADSQYPRNTCKL</sequence>
<keyword evidence="3" id="KW-1185">Reference proteome</keyword>
<evidence type="ECO:0000313" key="2">
    <source>
        <dbReference type="EMBL" id="MBE1574330.1"/>
    </source>
</evidence>
<comment type="caution">
    <text evidence="2">The sequence shown here is derived from an EMBL/GenBank/DDBJ whole genome shotgun (WGS) entry which is preliminary data.</text>
</comment>
<dbReference type="RefSeq" id="WP_192741980.1">
    <property type="nucleotide sequence ID" value="NZ_JADBEJ010000001.1"/>
</dbReference>
<dbReference type="InterPro" id="IPR007374">
    <property type="entry name" value="ASCH_domain"/>
</dbReference>
<evidence type="ECO:0000313" key="3">
    <source>
        <dbReference type="Proteomes" id="UP000656548"/>
    </source>
</evidence>
<dbReference type="Gene3D" id="2.30.130.30">
    <property type="entry name" value="Hypothetical protein"/>
    <property type="match status" value="1"/>
</dbReference>